<dbReference type="Gene3D" id="1.10.10.10">
    <property type="entry name" value="Winged helix-like DNA-binding domain superfamily/Winged helix DNA-binding domain"/>
    <property type="match status" value="1"/>
</dbReference>
<dbReference type="PANTHER" id="PTHR23155:SF1205">
    <property type="entry name" value="DISEASE RESISTANCE PROTEIN RPM1"/>
    <property type="match status" value="1"/>
</dbReference>
<gene>
    <name evidence="9" type="ORF">LIER_27234</name>
</gene>
<evidence type="ECO:0000313" key="9">
    <source>
        <dbReference type="EMBL" id="GAA0173664.1"/>
    </source>
</evidence>
<dbReference type="EMBL" id="BAABME010008710">
    <property type="protein sequence ID" value="GAA0173664.1"/>
    <property type="molecule type" value="Genomic_DNA"/>
</dbReference>
<dbReference type="PANTHER" id="PTHR23155">
    <property type="entry name" value="DISEASE RESISTANCE PROTEIN RP"/>
    <property type="match status" value="1"/>
</dbReference>
<dbReference type="AlphaFoldDB" id="A0AAV3RCX8"/>
<dbReference type="InterPro" id="IPR002182">
    <property type="entry name" value="NB-ARC"/>
</dbReference>
<keyword evidence="2" id="KW-0433">Leucine-rich repeat</keyword>
<dbReference type="Proteomes" id="UP001454036">
    <property type="component" value="Unassembled WGS sequence"/>
</dbReference>
<reference evidence="9 10" key="1">
    <citation type="submission" date="2024-01" db="EMBL/GenBank/DDBJ databases">
        <title>The complete chloroplast genome sequence of Lithospermum erythrorhizon: insights into the phylogenetic relationship among Boraginaceae species and the maternal lineages of purple gromwells.</title>
        <authorList>
            <person name="Okada T."/>
            <person name="Watanabe K."/>
        </authorList>
    </citation>
    <scope>NUCLEOTIDE SEQUENCE [LARGE SCALE GENOMIC DNA]</scope>
</reference>
<evidence type="ECO:0000259" key="7">
    <source>
        <dbReference type="Pfam" id="PF00931"/>
    </source>
</evidence>
<feature type="domain" description="NB-ARC" evidence="7">
    <location>
        <begin position="74"/>
        <end position="192"/>
    </location>
</feature>
<dbReference type="Pfam" id="PF23559">
    <property type="entry name" value="WHD_DRP"/>
    <property type="match status" value="1"/>
</dbReference>
<dbReference type="FunFam" id="1.10.10.10:FF:000322">
    <property type="entry name" value="Probable disease resistance protein At1g63360"/>
    <property type="match status" value="1"/>
</dbReference>
<evidence type="ECO:0000256" key="3">
    <source>
        <dbReference type="ARBA" id="ARBA00022737"/>
    </source>
</evidence>
<dbReference type="InterPro" id="IPR058922">
    <property type="entry name" value="WHD_DRP"/>
</dbReference>
<dbReference type="PRINTS" id="PR00364">
    <property type="entry name" value="DISEASERSIST"/>
</dbReference>
<evidence type="ECO:0000256" key="6">
    <source>
        <dbReference type="ARBA" id="ARBA00022840"/>
    </source>
</evidence>
<dbReference type="InterPro" id="IPR044974">
    <property type="entry name" value="Disease_R_plants"/>
</dbReference>
<dbReference type="GO" id="GO:0043531">
    <property type="term" value="F:ADP binding"/>
    <property type="evidence" value="ECO:0007669"/>
    <property type="project" value="InterPro"/>
</dbReference>
<comment type="caution">
    <text evidence="9">The sequence shown here is derived from an EMBL/GenBank/DDBJ whole genome shotgun (WGS) entry which is preliminary data.</text>
</comment>
<feature type="domain" description="Disease resistance protein winged helix" evidence="8">
    <location>
        <begin position="261"/>
        <end position="331"/>
    </location>
</feature>
<name>A0AAV3RCX8_LITER</name>
<evidence type="ECO:0000256" key="5">
    <source>
        <dbReference type="ARBA" id="ARBA00022821"/>
    </source>
</evidence>
<dbReference type="Gene3D" id="3.40.50.300">
    <property type="entry name" value="P-loop containing nucleotide triphosphate hydrolases"/>
    <property type="match status" value="1"/>
</dbReference>
<dbReference type="SUPFAM" id="SSF52540">
    <property type="entry name" value="P-loop containing nucleoside triphosphate hydrolases"/>
    <property type="match status" value="1"/>
</dbReference>
<comment type="similarity">
    <text evidence="1">Belongs to the disease resistance NB-LRR family.</text>
</comment>
<keyword evidence="3" id="KW-0677">Repeat</keyword>
<proteinExistence type="inferred from homology"/>
<keyword evidence="6" id="KW-0067">ATP-binding</keyword>
<dbReference type="GO" id="GO:0005524">
    <property type="term" value="F:ATP binding"/>
    <property type="evidence" value="ECO:0007669"/>
    <property type="project" value="UniProtKB-KW"/>
</dbReference>
<dbReference type="InterPro" id="IPR027417">
    <property type="entry name" value="P-loop_NTPase"/>
</dbReference>
<evidence type="ECO:0000259" key="8">
    <source>
        <dbReference type="Pfam" id="PF23559"/>
    </source>
</evidence>
<evidence type="ECO:0000256" key="4">
    <source>
        <dbReference type="ARBA" id="ARBA00022741"/>
    </source>
</evidence>
<sequence length="340" mass="39249">MRCTYHRSTRWYGVFQNMYTKSVGAIKSLLPEQASSSRCSRLNNTQYDKRSDALLLEDTDLVGIKVPKLEHTELLLNGDTRRYVISVVGMGGLGEATLVKKVNDDVSVRNQFAHHVWITVSESLKLEELFKDAIRQLFIEERKQLPQELAAMDINKLKSIVKEFLQTKKHIVVYDDVWQLTHWEAIHLAFQACQGLPLAIVVIGSLLATRYQSMGELELFYKRLGAEMERNSQLDRMSKLLCLSYYDLPFHLKNCFLHLSIFPEDFTIYKARIVAHWIGEGFVEKIDGMTLEEVAEDYLNELIDRCLVQVAHTYHDGSIYSIRVHDIIRHIILVKASSRT</sequence>
<keyword evidence="5" id="KW-0611">Plant defense</keyword>
<organism evidence="9 10">
    <name type="scientific">Lithospermum erythrorhizon</name>
    <name type="common">Purple gromwell</name>
    <name type="synonym">Lithospermum officinale var. erythrorhizon</name>
    <dbReference type="NCBI Taxonomy" id="34254"/>
    <lineage>
        <taxon>Eukaryota</taxon>
        <taxon>Viridiplantae</taxon>
        <taxon>Streptophyta</taxon>
        <taxon>Embryophyta</taxon>
        <taxon>Tracheophyta</taxon>
        <taxon>Spermatophyta</taxon>
        <taxon>Magnoliopsida</taxon>
        <taxon>eudicotyledons</taxon>
        <taxon>Gunneridae</taxon>
        <taxon>Pentapetalae</taxon>
        <taxon>asterids</taxon>
        <taxon>lamiids</taxon>
        <taxon>Boraginales</taxon>
        <taxon>Boraginaceae</taxon>
        <taxon>Boraginoideae</taxon>
        <taxon>Lithospermeae</taxon>
        <taxon>Lithospermum</taxon>
    </lineage>
</organism>
<evidence type="ECO:0000256" key="1">
    <source>
        <dbReference type="ARBA" id="ARBA00008894"/>
    </source>
</evidence>
<dbReference type="Pfam" id="PF00931">
    <property type="entry name" value="NB-ARC"/>
    <property type="match status" value="1"/>
</dbReference>
<accession>A0AAV3RCX8</accession>
<keyword evidence="4" id="KW-0547">Nucleotide-binding</keyword>
<evidence type="ECO:0000313" key="10">
    <source>
        <dbReference type="Proteomes" id="UP001454036"/>
    </source>
</evidence>
<dbReference type="GO" id="GO:0098542">
    <property type="term" value="P:defense response to other organism"/>
    <property type="evidence" value="ECO:0007669"/>
    <property type="project" value="TreeGrafter"/>
</dbReference>
<keyword evidence="10" id="KW-1185">Reference proteome</keyword>
<dbReference type="InterPro" id="IPR036388">
    <property type="entry name" value="WH-like_DNA-bd_sf"/>
</dbReference>
<evidence type="ECO:0000256" key="2">
    <source>
        <dbReference type="ARBA" id="ARBA00022614"/>
    </source>
</evidence>
<protein>
    <submittedName>
        <fullName evidence="9">Antimicrobial response protein</fullName>
    </submittedName>
</protein>